<dbReference type="FunFam" id="1.10.10.10:FF:000534">
    <property type="entry name" value="Metallo-hydrolase/oxidoreductase superfamily protein"/>
    <property type="match status" value="1"/>
</dbReference>
<dbReference type="PANTHER" id="PTHR23131">
    <property type="entry name" value="ENDORIBONUCLEASE LACTB2"/>
    <property type="match status" value="1"/>
</dbReference>
<dbReference type="InterPro" id="IPR050662">
    <property type="entry name" value="Sec-metab_biosynth-thioest"/>
</dbReference>
<sequence length="518" mass="57192">MAAYRVAAVIKNPSDEDEFLVVRQSPPPPLQEEEYGRYVDSDLWDLPSAPLTPLAGDRRSDAAAVEGADSVSEKLDLAKFDLGSALHQVLMQVGPIIAINGKWVLLKYVEEAEFGPEPFVNTLFVLGSIENKGDPLQETCKWMSNESALKLLLEVKPCASRLGPLVVSGLLTHSVVPSSLTDATMLPCQEYPPGITLVPMKSRTRVPFRTTNLVIVHQDKAVNALSDSSFVTSGDTLIMDPGCCSQFHKKLADLVASLPRKLVVFVTHHHYDHIDGLSVVQRCNPDAILLAHENTMNRIGKGNWSRGYIKITGGEKICIGGQQLEVISAPGHTDGHLALLHISTNSLIVGDHCVGQGSALLDFTAGGDMKDYFNTTYKFLDTSPHVLIPMHGRINLWPKRMLCGYLKHRRDREASILKVIEDGAETLSDIIAKSYGDIDIKLWIPASSNVRLHVDHLAYQQKLPKDFSMKKFRASCTFHFAFQFIWRYMKTKMSATMLVAVGVAGLAIAYAMRKKFNA</sequence>
<accession>A0A6V7Q5R6</accession>
<feature type="domain" description="Metallo-beta-lactamase" evidence="2">
    <location>
        <begin position="225"/>
        <end position="391"/>
    </location>
</feature>
<evidence type="ECO:0000259" key="2">
    <source>
        <dbReference type="SMART" id="SM00849"/>
    </source>
</evidence>
<organism evidence="3">
    <name type="scientific">Ananas comosus var. bracteatus</name>
    <name type="common">red pineapple</name>
    <dbReference type="NCBI Taxonomy" id="296719"/>
    <lineage>
        <taxon>Eukaryota</taxon>
        <taxon>Viridiplantae</taxon>
        <taxon>Streptophyta</taxon>
        <taxon>Embryophyta</taxon>
        <taxon>Tracheophyta</taxon>
        <taxon>Spermatophyta</taxon>
        <taxon>Magnoliopsida</taxon>
        <taxon>Liliopsida</taxon>
        <taxon>Poales</taxon>
        <taxon>Bromeliaceae</taxon>
        <taxon>Bromelioideae</taxon>
        <taxon>Ananas</taxon>
    </lineage>
</organism>
<keyword evidence="1" id="KW-0812">Transmembrane</keyword>
<evidence type="ECO:0000256" key="1">
    <source>
        <dbReference type="SAM" id="Phobius"/>
    </source>
</evidence>
<dbReference type="InterPro" id="IPR036866">
    <property type="entry name" value="RibonucZ/Hydroxyglut_hydro"/>
</dbReference>
<reference evidence="3" key="1">
    <citation type="submission" date="2020-07" db="EMBL/GenBank/DDBJ databases">
        <authorList>
            <person name="Lin J."/>
        </authorList>
    </citation>
    <scope>NUCLEOTIDE SEQUENCE</scope>
</reference>
<protein>
    <recommendedName>
        <fullName evidence="2">Metallo-beta-lactamase domain-containing protein</fullName>
    </recommendedName>
</protein>
<name>A0A6V7Q5R6_ANACO</name>
<keyword evidence="1" id="KW-1133">Transmembrane helix</keyword>
<dbReference type="PANTHER" id="PTHR23131:SF0">
    <property type="entry name" value="ENDORIBONUCLEASE LACTB2"/>
    <property type="match status" value="1"/>
</dbReference>
<dbReference type="AlphaFoldDB" id="A0A6V7Q5R6"/>
<dbReference type="Pfam" id="PF00753">
    <property type="entry name" value="Lactamase_B"/>
    <property type="match status" value="1"/>
</dbReference>
<gene>
    <name evidence="3" type="ORF">CB5_LOCUS21673</name>
</gene>
<dbReference type="SUPFAM" id="SSF56281">
    <property type="entry name" value="Metallo-hydrolase/oxidoreductase"/>
    <property type="match status" value="1"/>
</dbReference>
<dbReference type="Gene3D" id="3.60.15.10">
    <property type="entry name" value="Ribonuclease Z/Hydroxyacylglutathione hydrolase-like"/>
    <property type="match status" value="1"/>
</dbReference>
<dbReference type="InterPro" id="IPR001279">
    <property type="entry name" value="Metallo-B-lactamas"/>
</dbReference>
<feature type="transmembrane region" description="Helical" evidence="1">
    <location>
        <begin position="495"/>
        <end position="512"/>
    </location>
</feature>
<dbReference type="EMBL" id="LR862133">
    <property type="protein sequence ID" value="CAD1838462.1"/>
    <property type="molecule type" value="Genomic_DNA"/>
</dbReference>
<dbReference type="FunFam" id="3.60.15.10:FF:000032">
    <property type="entry name" value="Metallo-hydrolase/oxidoreductase superfamily protein"/>
    <property type="match status" value="1"/>
</dbReference>
<keyword evidence="1" id="KW-0472">Membrane</keyword>
<proteinExistence type="predicted"/>
<dbReference type="GO" id="GO:0009536">
    <property type="term" value="C:plastid"/>
    <property type="evidence" value="ECO:0007669"/>
    <property type="project" value="TreeGrafter"/>
</dbReference>
<dbReference type="SMART" id="SM00849">
    <property type="entry name" value="Lactamase_B"/>
    <property type="match status" value="1"/>
</dbReference>
<evidence type="ECO:0000313" key="3">
    <source>
        <dbReference type="EMBL" id="CAD1838462.1"/>
    </source>
</evidence>
<dbReference type="InterPro" id="IPR036388">
    <property type="entry name" value="WH-like_DNA-bd_sf"/>
</dbReference>
<dbReference type="Gene3D" id="1.10.10.10">
    <property type="entry name" value="Winged helix-like DNA-binding domain superfamily/Winged helix DNA-binding domain"/>
    <property type="match status" value="1"/>
</dbReference>